<dbReference type="Proteomes" id="UP000605253">
    <property type="component" value="Unassembled WGS sequence"/>
</dbReference>
<dbReference type="RefSeq" id="WP_188364935.1">
    <property type="nucleotide sequence ID" value="NZ_BAABJF010000015.1"/>
</dbReference>
<protein>
    <recommendedName>
        <fullName evidence="3">Cytochrome oxidase Cu insertion factor (SCO1/SenC/PrrC family)</fullName>
    </recommendedName>
</protein>
<sequence length="187" mass="21239">MHLKSKNRLIILVVFLLFAVPVVVAYLLGSGMIDFEPDSMKNHGVFISPPVKLADYTDAEWVNDLPEHWTLIYRTPKVCDEACFEWEDKLHRFNLTLAQNADKLELMLLAKDFDLRGEDPFKHIKKIATDGHSALNALLDELSNQSLGRGEGLYVVAPEGYLMMAFTPDNEPQDIIKDLKLLVKRKG</sequence>
<evidence type="ECO:0000313" key="2">
    <source>
        <dbReference type="Proteomes" id="UP000605253"/>
    </source>
</evidence>
<reference evidence="1" key="2">
    <citation type="submission" date="2020-09" db="EMBL/GenBank/DDBJ databases">
        <authorList>
            <person name="Sun Q."/>
            <person name="Zhou Y."/>
        </authorList>
    </citation>
    <scope>NUCLEOTIDE SEQUENCE</scope>
    <source>
        <strain evidence="1">CGMCC 1.12181</strain>
    </source>
</reference>
<keyword evidence="2" id="KW-1185">Reference proteome</keyword>
<dbReference type="InterPro" id="IPR036249">
    <property type="entry name" value="Thioredoxin-like_sf"/>
</dbReference>
<dbReference type="EMBL" id="BMEO01000004">
    <property type="protein sequence ID" value="GGF93497.1"/>
    <property type="molecule type" value="Genomic_DNA"/>
</dbReference>
<reference evidence="1" key="1">
    <citation type="journal article" date="2014" name="Int. J. Syst. Evol. Microbiol.">
        <title>Complete genome sequence of Corynebacterium casei LMG S-19264T (=DSM 44701T), isolated from a smear-ripened cheese.</title>
        <authorList>
            <consortium name="US DOE Joint Genome Institute (JGI-PGF)"/>
            <person name="Walter F."/>
            <person name="Albersmeier A."/>
            <person name="Kalinowski J."/>
            <person name="Ruckert C."/>
        </authorList>
    </citation>
    <scope>NUCLEOTIDE SEQUENCE</scope>
    <source>
        <strain evidence="1">CGMCC 1.12181</strain>
    </source>
</reference>
<evidence type="ECO:0008006" key="3">
    <source>
        <dbReference type="Google" id="ProtNLM"/>
    </source>
</evidence>
<gene>
    <name evidence="1" type="ORF">GCM10011365_13470</name>
</gene>
<comment type="caution">
    <text evidence="1">The sequence shown here is derived from an EMBL/GenBank/DDBJ whole genome shotgun (WGS) entry which is preliminary data.</text>
</comment>
<name>A0A917CPM1_9GAMM</name>
<organism evidence="1 2">
    <name type="scientific">Marinicella pacifica</name>
    <dbReference type="NCBI Taxonomy" id="1171543"/>
    <lineage>
        <taxon>Bacteria</taxon>
        <taxon>Pseudomonadati</taxon>
        <taxon>Pseudomonadota</taxon>
        <taxon>Gammaproteobacteria</taxon>
        <taxon>Lysobacterales</taxon>
        <taxon>Marinicellaceae</taxon>
        <taxon>Marinicella</taxon>
    </lineage>
</organism>
<dbReference type="AlphaFoldDB" id="A0A917CPM1"/>
<accession>A0A917CPM1</accession>
<evidence type="ECO:0000313" key="1">
    <source>
        <dbReference type="EMBL" id="GGF93497.1"/>
    </source>
</evidence>
<proteinExistence type="predicted"/>
<dbReference type="SUPFAM" id="SSF52833">
    <property type="entry name" value="Thioredoxin-like"/>
    <property type="match status" value="1"/>
</dbReference>